<dbReference type="PANTHER" id="PTHR12599">
    <property type="entry name" value="PTERIN-4-ALPHA-CARBINOLAMINE DEHYDRATASE"/>
    <property type="match status" value="1"/>
</dbReference>
<proteinExistence type="inferred from homology"/>
<accession>A0A3A9VSX0</accession>
<evidence type="ECO:0000313" key="7">
    <source>
        <dbReference type="Proteomes" id="UP000268652"/>
    </source>
</evidence>
<keyword evidence="7" id="KW-1185">Reference proteome</keyword>
<dbReference type="SUPFAM" id="SSF55248">
    <property type="entry name" value="PCD-like"/>
    <property type="match status" value="1"/>
</dbReference>
<dbReference type="PANTHER" id="PTHR12599:SF0">
    <property type="entry name" value="PTERIN-4-ALPHA-CARBINOLAMINE DEHYDRATASE"/>
    <property type="match status" value="1"/>
</dbReference>
<evidence type="ECO:0000313" key="5">
    <source>
        <dbReference type="EMBL" id="RKN03840.1"/>
    </source>
</evidence>
<evidence type="ECO:0000256" key="3">
    <source>
        <dbReference type="ARBA" id="ARBA00023239"/>
    </source>
</evidence>
<dbReference type="GO" id="GO:0006729">
    <property type="term" value="P:tetrahydrobiopterin biosynthetic process"/>
    <property type="evidence" value="ECO:0007669"/>
    <property type="project" value="InterPro"/>
</dbReference>
<evidence type="ECO:0000313" key="8">
    <source>
        <dbReference type="Proteomes" id="UP000275024"/>
    </source>
</evidence>
<dbReference type="HAMAP" id="MF_00434">
    <property type="entry name" value="Pterin_4_alpha"/>
    <property type="match status" value="1"/>
</dbReference>
<evidence type="ECO:0000313" key="6">
    <source>
        <dbReference type="EMBL" id="RKN13921.1"/>
    </source>
</evidence>
<dbReference type="NCBIfam" id="NF002017">
    <property type="entry name" value="PRK00823.1-2"/>
    <property type="match status" value="1"/>
</dbReference>
<protein>
    <recommendedName>
        <fullName evidence="4">Putative pterin-4-alpha-carbinolamine dehydratase</fullName>
        <shortName evidence="4">PHS</shortName>
        <ecNumber evidence="4">4.2.1.96</ecNumber>
    </recommendedName>
    <alternativeName>
        <fullName evidence="4">4-alpha-hydroxy-tetrahydropterin dehydratase</fullName>
    </alternativeName>
    <alternativeName>
        <fullName evidence="4">Pterin carbinolamine dehydratase</fullName>
        <shortName evidence="4">PCD</shortName>
    </alternativeName>
</protein>
<dbReference type="Gene3D" id="3.30.1360.20">
    <property type="entry name" value="Transcriptional coactivator/pterin dehydratase"/>
    <property type="match status" value="1"/>
</dbReference>
<name>A0A3A9VSX0_9ACTN</name>
<comment type="caution">
    <text evidence="5">The sequence shown here is derived from an EMBL/GenBank/DDBJ whole genome shotgun (WGS) entry which is preliminary data.</text>
</comment>
<organism evidence="5 8">
    <name type="scientific">Streptomyces radicis</name>
    <dbReference type="NCBI Taxonomy" id="1750517"/>
    <lineage>
        <taxon>Bacteria</taxon>
        <taxon>Bacillati</taxon>
        <taxon>Actinomycetota</taxon>
        <taxon>Actinomycetes</taxon>
        <taxon>Kitasatosporales</taxon>
        <taxon>Streptomycetaceae</taxon>
        <taxon>Streptomyces</taxon>
    </lineage>
</organism>
<dbReference type="GO" id="GO:0008124">
    <property type="term" value="F:4-alpha-hydroxytetrahydrobiopterin dehydratase activity"/>
    <property type="evidence" value="ECO:0007669"/>
    <property type="project" value="UniProtKB-UniRule"/>
</dbReference>
<gene>
    <name evidence="6" type="ORF">D7318_30180</name>
    <name evidence="5" type="ORF">D7319_30425</name>
</gene>
<dbReference type="Proteomes" id="UP000268652">
    <property type="component" value="Unassembled WGS sequence"/>
</dbReference>
<dbReference type="Pfam" id="PF01329">
    <property type="entry name" value="Pterin_4a"/>
    <property type="match status" value="1"/>
</dbReference>
<comment type="similarity">
    <text evidence="2 4">Belongs to the pterin-4-alpha-carbinolamine dehydratase family.</text>
</comment>
<evidence type="ECO:0000256" key="2">
    <source>
        <dbReference type="ARBA" id="ARBA00006472"/>
    </source>
</evidence>
<evidence type="ECO:0000256" key="1">
    <source>
        <dbReference type="ARBA" id="ARBA00001554"/>
    </source>
</evidence>
<sequence length="101" mass="10886">MAPRPLSESEIAEALESLPGWTFEDDRLIRGYGFAAHLPAVAFLVHVATVQEELAHHADLALTYNRLGVAVHTHSVGGKVTELDVTLARRVEALAPAHGAR</sequence>
<comment type="catalytic activity">
    <reaction evidence="1 4">
        <text>(4aS,6R)-4a-hydroxy-L-erythro-5,6,7,8-tetrahydrobiopterin = (6R)-L-erythro-6,7-dihydrobiopterin + H2O</text>
        <dbReference type="Rhea" id="RHEA:11920"/>
        <dbReference type="ChEBI" id="CHEBI:15377"/>
        <dbReference type="ChEBI" id="CHEBI:15642"/>
        <dbReference type="ChEBI" id="CHEBI:43120"/>
        <dbReference type="EC" id="4.2.1.96"/>
    </reaction>
</comment>
<dbReference type="EMBL" id="RBDY01000042">
    <property type="protein sequence ID" value="RKN13921.1"/>
    <property type="molecule type" value="Genomic_DNA"/>
</dbReference>
<dbReference type="EMBL" id="RBDX01000043">
    <property type="protein sequence ID" value="RKN03840.1"/>
    <property type="molecule type" value="Genomic_DNA"/>
</dbReference>
<dbReference type="InterPro" id="IPR036428">
    <property type="entry name" value="PCD_sf"/>
</dbReference>
<dbReference type="Proteomes" id="UP000275024">
    <property type="component" value="Unassembled WGS sequence"/>
</dbReference>
<dbReference type="OrthoDB" id="15077at2"/>
<dbReference type="AlphaFoldDB" id="A0A3A9VSX0"/>
<dbReference type="EC" id="4.2.1.96" evidence="4"/>
<dbReference type="InterPro" id="IPR001533">
    <property type="entry name" value="Pterin_deHydtase"/>
</dbReference>
<evidence type="ECO:0000256" key="4">
    <source>
        <dbReference type="HAMAP-Rule" id="MF_00434"/>
    </source>
</evidence>
<reference evidence="7 8" key="1">
    <citation type="submission" date="2018-09" db="EMBL/GenBank/DDBJ databases">
        <title>Streptomyces sp. nov. DS1-2, an endophytic actinomycete isolated from roots of Dendrobium scabrilingue.</title>
        <authorList>
            <person name="Kuncharoen N."/>
            <person name="Kudo T."/>
            <person name="Ohkuma M."/>
            <person name="Yuki M."/>
            <person name="Tanasupawat S."/>
        </authorList>
    </citation>
    <scope>NUCLEOTIDE SEQUENCE [LARGE SCALE GENOMIC DNA]</scope>
    <source>
        <strain evidence="5 8">AZ1-7</strain>
        <strain evidence="6 7">DS1-2</strain>
    </source>
</reference>
<dbReference type="RefSeq" id="WP_120700432.1">
    <property type="nucleotide sequence ID" value="NZ_RBDX01000043.1"/>
</dbReference>
<keyword evidence="3 4" id="KW-0456">Lyase</keyword>
<dbReference type="CDD" id="cd00488">
    <property type="entry name" value="PCD_DCoH"/>
    <property type="match status" value="1"/>
</dbReference>